<dbReference type="Pfam" id="PF25896">
    <property type="entry name" value="HTH_AT3G52170"/>
    <property type="match status" value="1"/>
</dbReference>
<organism evidence="3 4">
    <name type="scientific">Quillaja saponaria</name>
    <name type="common">Soap bark tree</name>
    <dbReference type="NCBI Taxonomy" id="32244"/>
    <lineage>
        <taxon>Eukaryota</taxon>
        <taxon>Viridiplantae</taxon>
        <taxon>Streptophyta</taxon>
        <taxon>Embryophyta</taxon>
        <taxon>Tracheophyta</taxon>
        <taxon>Spermatophyta</taxon>
        <taxon>Magnoliopsida</taxon>
        <taxon>eudicotyledons</taxon>
        <taxon>Gunneridae</taxon>
        <taxon>Pentapetalae</taxon>
        <taxon>rosids</taxon>
        <taxon>fabids</taxon>
        <taxon>Fabales</taxon>
        <taxon>Quillajaceae</taxon>
        <taxon>Quillaja</taxon>
    </lineage>
</organism>
<feature type="region of interest" description="Disordered" evidence="1">
    <location>
        <begin position="339"/>
        <end position="382"/>
    </location>
</feature>
<evidence type="ECO:0000259" key="2">
    <source>
        <dbReference type="Pfam" id="PF25896"/>
    </source>
</evidence>
<name>A0AAD7PWK6_QUISA</name>
<feature type="compositionally biased region" description="Polar residues" evidence="1">
    <location>
        <begin position="362"/>
        <end position="382"/>
    </location>
</feature>
<evidence type="ECO:0000313" key="4">
    <source>
        <dbReference type="Proteomes" id="UP001163823"/>
    </source>
</evidence>
<proteinExistence type="predicted"/>
<dbReference type="AlphaFoldDB" id="A0AAD7PWK6"/>
<feature type="domain" description="AT3G52170-like helix-turn-helix" evidence="2">
    <location>
        <begin position="31"/>
        <end position="79"/>
    </location>
</feature>
<feature type="compositionally biased region" description="Low complexity" evidence="1">
    <location>
        <begin position="342"/>
        <end position="353"/>
    </location>
</feature>
<dbReference type="PANTHER" id="PTHR34568">
    <property type="entry name" value="RRM DOMAIN-CONTAINING PROTEIN"/>
    <property type="match status" value="1"/>
</dbReference>
<reference evidence="3" key="1">
    <citation type="journal article" date="2023" name="Science">
        <title>Elucidation of the pathway for biosynthesis of saponin adjuvants from the soapbark tree.</title>
        <authorList>
            <person name="Reed J."/>
            <person name="Orme A."/>
            <person name="El-Demerdash A."/>
            <person name="Owen C."/>
            <person name="Martin L.B.B."/>
            <person name="Misra R.C."/>
            <person name="Kikuchi S."/>
            <person name="Rejzek M."/>
            <person name="Martin A.C."/>
            <person name="Harkess A."/>
            <person name="Leebens-Mack J."/>
            <person name="Louveau T."/>
            <person name="Stephenson M.J."/>
            <person name="Osbourn A."/>
        </authorList>
    </citation>
    <scope>NUCLEOTIDE SEQUENCE</scope>
    <source>
        <strain evidence="3">S10</strain>
    </source>
</reference>
<evidence type="ECO:0000256" key="1">
    <source>
        <dbReference type="SAM" id="MobiDB-lite"/>
    </source>
</evidence>
<comment type="caution">
    <text evidence="3">The sequence shown here is derived from an EMBL/GenBank/DDBJ whole genome shotgun (WGS) entry which is preliminary data.</text>
</comment>
<gene>
    <name evidence="3" type="ORF">O6P43_008688</name>
</gene>
<sequence length="424" mass="46826">MHAIKGGWVGQTFALAKCNESEGRKTRIRRSKEERKAMVESFIKKYQKLNKGSFPSLNLTHKEVGGSFYTVREIVRDIIQENRVLGPAKFDLEEEGTDQFLKHDPLGSIAIEPQTSLSTSINETHLVPSNLQATNGDMSLVFDAHSTANGNQLIDGGHIINGTQVDVGNHQSSEPINMDLQEIEPSSEKNNLEKELVAPRPTVTPVTEEVIVETFPLRPVTSTTECLEEGLGEVWDSSMISEKQEIKDVEMEKRNECSKLDDVKSTEIFSLADEEVNDVSSLLLEKGSGLKKEEADKNLGDPFLESSKQATPEESTGHKTLEQSHTITEVEVMSVPNGIAKNLNSTNTGSSSTDLKTREETPQNVNESEVQLSGSSQLKSNPTLDRINLESWEGASKTSVKPENNPLLAIFKALVDAFVKFWSE</sequence>
<keyword evidence="4" id="KW-1185">Reference proteome</keyword>
<dbReference type="EMBL" id="JARAOO010000004">
    <property type="protein sequence ID" value="KAJ7970513.1"/>
    <property type="molecule type" value="Genomic_DNA"/>
</dbReference>
<accession>A0AAD7PWK6</accession>
<dbReference type="KEGG" id="qsa:O6P43_008688"/>
<dbReference type="InterPro" id="IPR058942">
    <property type="entry name" value="AT3G52170-like"/>
</dbReference>
<dbReference type="InterPro" id="IPR058941">
    <property type="entry name" value="HTH_AT3G52170-like"/>
</dbReference>
<dbReference type="PANTHER" id="PTHR34568:SF1">
    <property type="entry name" value="DNA BINDING PROTEIN"/>
    <property type="match status" value="1"/>
</dbReference>
<feature type="region of interest" description="Disordered" evidence="1">
    <location>
        <begin position="293"/>
        <end position="322"/>
    </location>
</feature>
<dbReference type="Proteomes" id="UP001163823">
    <property type="component" value="Chromosome 4"/>
</dbReference>
<evidence type="ECO:0000313" key="3">
    <source>
        <dbReference type="EMBL" id="KAJ7970513.1"/>
    </source>
</evidence>
<protein>
    <submittedName>
        <fullName evidence="3">DNA binding protein</fullName>
    </submittedName>
</protein>